<dbReference type="InterPro" id="IPR005162">
    <property type="entry name" value="Retrotrans_gag_dom"/>
</dbReference>
<accession>A0ABD2ZHZ6</accession>
<keyword evidence="3" id="KW-1185">Reference proteome</keyword>
<name>A0ABD2ZHZ6_9GENT</name>
<comment type="caution">
    <text evidence="2">The sequence shown here is derived from an EMBL/GenBank/DDBJ whole genome shotgun (WGS) entry which is preliminary data.</text>
</comment>
<dbReference type="EMBL" id="JBJUIK010000009">
    <property type="protein sequence ID" value="KAL3519076.1"/>
    <property type="molecule type" value="Genomic_DNA"/>
</dbReference>
<feature type="domain" description="Retrotransposon gag" evidence="1">
    <location>
        <begin position="74"/>
        <end position="120"/>
    </location>
</feature>
<reference evidence="2 3" key="1">
    <citation type="submission" date="2024-11" db="EMBL/GenBank/DDBJ databases">
        <title>A near-complete genome assembly of Cinchona calisaya.</title>
        <authorList>
            <person name="Lian D.C."/>
            <person name="Zhao X.W."/>
            <person name="Wei L."/>
        </authorList>
    </citation>
    <scope>NUCLEOTIDE SEQUENCE [LARGE SCALE GENOMIC DNA]</scope>
    <source>
        <tissue evidence="2">Nenye</tissue>
    </source>
</reference>
<evidence type="ECO:0000313" key="2">
    <source>
        <dbReference type="EMBL" id="KAL3519076.1"/>
    </source>
</evidence>
<sequence>MPTFDSANSSITRIPIQANNFKIKSALKQILQAHAMFGSGPNENSHIYLMNFEEVLDTFKFNGVHPNCVMIRSFLFSLRDRARVWLRSYDQGTFTTWNGLVQEFLAKNFPHSMTIQLHNETFH</sequence>
<evidence type="ECO:0000259" key="1">
    <source>
        <dbReference type="Pfam" id="PF03732"/>
    </source>
</evidence>
<dbReference type="Pfam" id="PF03732">
    <property type="entry name" value="Retrotrans_gag"/>
    <property type="match status" value="1"/>
</dbReference>
<dbReference type="Proteomes" id="UP001630127">
    <property type="component" value="Unassembled WGS sequence"/>
</dbReference>
<dbReference type="AlphaFoldDB" id="A0ABD2ZHZ6"/>
<organism evidence="2 3">
    <name type="scientific">Cinchona calisaya</name>
    <dbReference type="NCBI Taxonomy" id="153742"/>
    <lineage>
        <taxon>Eukaryota</taxon>
        <taxon>Viridiplantae</taxon>
        <taxon>Streptophyta</taxon>
        <taxon>Embryophyta</taxon>
        <taxon>Tracheophyta</taxon>
        <taxon>Spermatophyta</taxon>
        <taxon>Magnoliopsida</taxon>
        <taxon>eudicotyledons</taxon>
        <taxon>Gunneridae</taxon>
        <taxon>Pentapetalae</taxon>
        <taxon>asterids</taxon>
        <taxon>lamiids</taxon>
        <taxon>Gentianales</taxon>
        <taxon>Rubiaceae</taxon>
        <taxon>Cinchonoideae</taxon>
        <taxon>Cinchoneae</taxon>
        <taxon>Cinchona</taxon>
    </lineage>
</organism>
<gene>
    <name evidence="2" type="ORF">ACH5RR_021665</name>
</gene>
<protein>
    <recommendedName>
        <fullName evidence="1">Retrotransposon gag domain-containing protein</fullName>
    </recommendedName>
</protein>
<proteinExistence type="predicted"/>
<evidence type="ECO:0000313" key="3">
    <source>
        <dbReference type="Proteomes" id="UP001630127"/>
    </source>
</evidence>